<reference evidence="4" key="2">
    <citation type="journal article" date="2018" name="Nat. Commun.">
        <title>Tailed giant Tupanvirus possesses the most complete translational apparatus of the known virosphere.</title>
        <authorList>
            <person name="Abrahao J."/>
            <person name="Silva L."/>
            <person name="Silva L.S."/>
            <person name="Khalil J.Y.B."/>
            <person name="Rodrigues R."/>
            <person name="Arantes T."/>
            <person name="Assis F."/>
            <person name="Boratto P."/>
            <person name="Andrade M."/>
            <person name="Kroon E.G."/>
            <person name="Ribeiro B."/>
            <person name="Bergier I."/>
            <person name="Seligmann H."/>
            <person name="Ghigo E."/>
            <person name="Colson P."/>
            <person name="Levasseur A."/>
            <person name="Kroemer G."/>
            <person name="Raoult D."/>
            <person name="La Scola B."/>
        </authorList>
    </citation>
    <scope>NUCLEOTIDE SEQUENCE [LARGE SCALE GENOMIC DNA]</scope>
    <source>
        <strain evidence="4">Soda lake</strain>
    </source>
</reference>
<dbReference type="PANTHER" id="PTHR35372">
    <property type="entry name" value="ATP BINDING PROTEIN-RELATED"/>
    <property type="match status" value="1"/>
</dbReference>
<evidence type="ECO:0000313" key="4">
    <source>
        <dbReference type="EMBL" id="QKU34747.1"/>
    </source>
</evidence>
<evidence type="ECO:0000259" key="3">
    <source>
        <dbReference type="Pfam" id="PF08707"/>
    </source>
</evidence>
<sequence length="459" mass="54129">MEIQKLLVLLCSDRGNNITMWRDVGQCIYNINPEYLDHWKSFTNVCGGKFDDEAHEQVWRTMTKTNHGIATLHMFAMNDNPEQYHALIEKNLKKQMKLVIQNITTLDVAKLVLIKYPVRFKCVSIKKNKWFEFKNHRWHEMEETHNIRMIMANEIVNDFLKLQTHYSNLAKDKSEFGKYRYIDLAYKISKVIHQLYRSAFKNMVIKDIADLVYDPEFLNNLNENTHLICFEDGVYDLNNRVFRAGQPDDYISFSTGYNYVHTITDNSIIDEIVEYIDNFGQNVTPKLIKILNDCVRGCNESTELNILYGPYSCGKSMFILLIKYLLGDYFKYTENFTVGTYGSQKSVAVLNFDSLKSYKGIRFCYLDEMHNEQKIHTTAIKIIKEMIKYDYHFNPQFRCFTTSSILPHEYADEPPTVNIEFDKKFVGDLRIENLQEKFRKWAPVLMHLILSGWSFIKNN</sequence>
<dbReference type="InterPro" id="IPR014819">
    <property type="entry name" value="PriCT_2"/>
</dbReference>
<dbReference type="Pfam" id="PF08707">
    <property type="entry name" value="PriCT_2"/>
    <property type="match status" value="1"/>
</dbReference>
<dbReference type="GeneID" id="80518156"/>
<dbReference type="Pfam" id="PF08706">
    <property type="entry name" value="D5_N"/>
    <property type="match status" value="1"/>
</dbReference>
<keyword evidence="4" id="KW-0547">Nucleotide-binding</keyword>
<evidence type="ECO:0000256" key="1">
    <source>
        <dbReference type="ARBA" id="ARBA00022801"/>
    </source>
</evidence>
<keyword evidence="4" id="KW-0067">ATP-binding</keyword>
<evidence type="ECO:0000259" key="2">
    <source>
        <dbReference type="Pfam" id="PF08706"/>
    </source>
</evidence>
<proteinExistence type="predicted"/>
<name>A0A6N1NPM3_9VIRU</name>
<dbReference type="InterPro" id="IPR051620">
    <property type="entry name" value="ORF904-like_C"/>
</dbReference>
<keyword evidence="4" id="KW-0347">Helicase</keyword>
<keyword evidence="1" id="KW-0378">Hydrolase</keyword>
<dbReference type="RefSeq" id="YP_010781392.1">
    <property type="nucleotide sequence ID" value="NC_075039.1"/>
</dbReference>
<reference evidence="4" key="1">
    <citation type="submission" date="2017-01" db="EMBL/GenBank/DDBJ databases">
        <authorList>
            <person name="Assis F.L."/>
            <person name="Abrahao J.S."/>
            <person name="Silva L."/>
            <person name="Khalil J.B."/>
            <person name="Rodrigues R."/>
            <person name="Silva L.S."/>
            <person name="Arantes T."/>
            <person name="Boratto P."/>
            <person name="Andrade M."/>
            <person name="Kroon E.G."/>
            <person name="Ribeiro B."/>
            <person name="Bergier I."/>
            <person name="Seligmann H."/>
            <person name="Ghigo E."/>
            <person name="Colson P."/>
            <person name="Levasseur A."/>
            <person name="Raoult D."/>
            <person name="Scola B.L."/>
        </authorList>
    </citation>
    <scope>NUCLEOTIDE SEQUENCE</scope>
    <source>
        <strain evidence="4">Soda lake</strain>
    </source>
</reference>
<dbReference type="KEGG" id="vg:80518156"/>
<dbReference type="GO" id="GO:0016817">
    <property type="term" value="F:hydrolase activity, acting on acid anhydrides"/>
    <property type="evidence" value="ECO:0007669"/>
    <property type="project" value="InterPro"/>
</dbReference>
<organism evidence="4">
    <name type="scientific">Tupanvirus soda lake</name>
    <dbReference type="NCBI Taxonomy" id="2126985"/>
    <lineage>
        <taxon>Viruses</taxon>
        <taxon>Varidnaviria</taxon>
        <taxon>Bamfordvirae</taxon>
        <taxon>Nucleocytoviricota</taxon>
        <taxon>Megaviricetes</taxon>
        <taxon>Imitervirales</taxon>
        <taxon>Mimiviridae</taxon>
        <taxon>Megamimivirinae</taxon>
        <taxon>Tupanvirus</taxon>
        <taxon>Tupanvirus salinum</taxon>
    </lineage>
</organism>
<feature type="domain" description="Bacteriophage/plasmid primase P4 C-terminal" evidence="2">
    <location>
        <begin position="116"/>
        <end position="270"/>
    </location>
</feature>
<dbReference type="PANTHER" id="PTHR35372:SF2">
    <property type="entry name" value="SF3 HELICASE DOMAIN-CONTAINING PROTEIN"/>
    <property type="match status" value="1"/>
</dbReference>
<protein>
    <submittedName>
        <fullName evidence="4">Putative helicase</fullName>
    </submittedName>
</protein>
<dbReference type="GO" id="GO:0004386">
    <property type="term" value="F:helicase activity"/>
    <property type="evidence" value="ECO:0007669"/>
    <property type="project" value="UniProtKB-KW"/>
</dbReference>
<feature type="domain" description="Primase C-terminal 2" evidence="3">
    <location>
        <begin position="4"/>
        <end position="76"/>
    </location>
</feature>
<dbReference type="EMBL" id="KY523104">
    <property type="protein sequence ID" value="QKU34747.1"/>
    <property type="molecule type" value="Genomic_DNA"/>
</dbReference>
<dbReference type="InterPro" id="IPR014818">
    <property type="entry name" value="Phage/plasmid_primase_P4_C"/>
</dbReference>
<accession>A0A6N1NPM3</accession>